<accession>A0A5M9GT82</accession>
<dbReference type="AlphaFoldDB" id="A0A5M9GT82"/>
<comment type="caution">
    <text evidence="8">The sequence shown here is derived from an EMBL/GenBank/DDBJ whole genome shotgun (WGS) entry which is preliminary data.</text>
</comment>
<feature type="transmembrane region" description="Helical" evidence="6">
    <location>
        <begin position="71"/>
        <end position="94"/>
    </location>
</feature>
<evidence type="ECO:0000256" key="3">
    <source>
        <dbReference type="ARBA" id="ARBA00022692"/>
    </source>
</evidence>
<proteinExistence type="predicted"/>
<reference evidence="8 9" key="1">
    <citation type="submission" date="2019-09" db="EMBL/GenBank/DDBJ databases">
        <title>Pararcticibacter amylolyticus gen. nov., sp. nov., isolated from a rottenly hemp rope, and reclassification of Pedobacter tournemirensis as Pararcticibacter tournemirensis comb. nov.</title>
        <authorList>
            <person name="Cai Y."/>
        </authorList>
    </citation>
    <scope>NUCLEOTIDE SEQUENCE [LARGE SCALE GENOMIC DNA]</scope>
    <source>
        <strain evidence="8 9">TF5-37.2-LB10</strain>
    </source>
</reference>
<keyword evidence="4 6" id="KW-1133">Transmembrane helix</keyword>
<dbReference type="OrthoDB" id="582337at2"/>
<evidence type="ECO:0000256" key="6">
    <source>
        <dbReference type="SAM" id="Phobius"/>
    </source>
</evidence>
<organism evidence="8 9">
    <name type="scientific">Arcticibacter tournemirensis</name>
    <dbReference type="NCBI Taxonomy" id="699437"/>
    <lineage>
        <taxon>Bacteria</taxon>
        <taxon>Pseudomonadati</taxon>
        <taxon>Bacteroidota</taxon>
        <taxon>Sphingobacteriia</taxon>
        <taxon>Sphingobacteriales</taxon>
        <taxon>Sphingobacteriaceae</taxon>
        <taxon>Arcticibacter</taxon>
    </lineage>
</organism>
<dbReference type="PANTHER" id="PTHR34187">
    <property type="entry name" value="FGR18P"/>
    <property type="match status" value="1"/>
</dbReference>
<dbReference type="EMBL" id="VWNE01000035">
    <property type="protein sequence ID" value="KAA8477943.1"/>
    <property type="molecule type" value="Genomic_DNA"/>
</dbReference>
<feature type="domain" description="DUF202" evidence="7">
    <location>
        <begin position="19"/>
        <end position="90"/>
    </location>
</feature>
<dbReference type="InterPro" id="IPR003807">
    <property type="entry name" value="DUF202"/>
</dbReference>
<evidence type="ECO:0000256" key="1">
    <source>
        <dbReference type="ARBA" id="ARBA00004651"/>
    </source>
</evidence>
<keyword evidence="9" id="KW-1185">Reference proteome</keyword>
<evidence type="ECO:0000256" key="5">
    <source>
        <dbReference type="ARBA" id="ARBA00023136"/>
    </source>
</evidence>
<comment type="subcellular location">
    <subcellularLocation>
        <location evidence="1">Cell membrane</location>
        <topology evidence="1">Multi-pass membrane protein</topology>
    </subcellularLocation>
</comment>
<keyword evidence="5 6" id="KW-0472">Membrane</keyword>
<protein>
    <submittedName>
        <fullName evidence="8">DUF202 domain-containing protein</fullName>
    </submittedName>
</protein>
<dbReference type="InterPro" id="IPR052053">
    <property type="entry name" value="IM_YidH-like"/>
</dbReference>
<evidence type="ECO:0000256" key="4">
    <source>
        <dbReference type="ARBA" id="ARBA00022989"/>
    </source>
</evidence>
<dbReference type="PANTHER" id="PTHR34187:SF2">
    <property type="entry name" value="DUF202 DOMAIN-CONTAINING PROTEIN"/>
    <property type="match status" value="1"/>
</dbReference>
<dbReference type="Proteomes" id="UP000322918">
    <property type="component" value="Unassembled WGS sequence"/>
</dbReference>
<keyword evidence="3 6" id="KW-0812">Transmembrane</keyword>
<dbReference type="Pfam" id="PF02656">
    <property type="entry name" value="DUF202"/>
    <property type="match status" value="1"/>
</dbReference>
<evidence type="ECO:0000313" key="9">
    <source>
        <dbReference type="Proteomes" id="UP000322918"/>
    </source>
</evidence>
<evidence type="ECO:0000256" key="2">
    <source>
        <dbReference type="ARBA" id="ARBA00022475"/>
    </source>
</evidence>
<evidence type="ECO:0000259" key="7">
    <source>
        <dbReference type="Pfam" id="PF02656"/>
    </source>
</evidence>
<feature type="transmembrane region" description="Helical" evidence="6">
    <location>
        <begin position="29"/>
        <end position="51"/>
    </location>
</feature>
<dbReference type="RefSeq" id="WP_141813326.1">
    <property type="nucleotide sequence ID" value="NZ_VFPL01000001.1"/>
</dbReference>
<evidence type="ECO:0000313" key="8">
    <source>
        <dbReference type="EMBL" id="KAA8477943.1"/>
    </source>
</evidence>
<dbReference type="GO" id="GO:0005886">
    <property type="term" value="C:plasma membrane"/>
    <property type="evidence" value="ECO:0007669"/>
    <property type="project" value="UniProtKB-SubCell"/>
</dbReference>
<gene>
    <name evidence="8" type="ORF">F1649_18250</name>
</gene>
<keyword evidence="2" id="KW-1003">Cell membrane</keyword>
<sequence length="106" mass="11744">MNSEHTDQYIEKESTSVNNHLANERTFLAWIRTSIVLMGFGFVVVKFAPFIRQISFVLGDSSYSTGLPGKAYSSIIGVLLVAIGTLTAACNLSVNHLPMFCTYEYK</sequence>
<name>A0A5M9GT82_9SPHI</name>